<evidence type="ECO:0000313" key="2">
    <source>
        <dbReference type="Proteomes" id="UP001286313"/>
    </source>
</evidence>
<sequence length="107" mass="11993">MDELWIAFGTGKNYRYIPAHAITASLGPQKARALPVFITMTGCDMVSALMGHKKKSAWATWNSFPQLTDSLLTLTTTPVNIQDDTLKDLWCYSMTAPVHTWMSTRPE</sequence>
<dbReference type="Proteomes" id="UP001286313">
    <property type="component" value="Unassembled WGS sequence"/>
</dbReference>
<protein>
    <submittedName>
        <fullName evidence="1">Uncharacterized protein</fullName>
    </submittedName>
</protein>
<organism evidence="1 2">
    <name type="scientific">Petrolisthes cinctipes</name>
    <name type="common">Flat porcelain crab</name>
    <dbReference type="NCBI Taxonomy" id="88211"/>
    <lineage>
        <taxon>Eukaryota</taxon>
        <taxon>Metazoa</taxon>
        <taxon>Ecdysozoa</taxon>
        <taxon>Arthropoda</taxon>
        <taxon>Crustacea</taxon>
        <taxon>Multicrustacea</taxon>
        <taxon>Malacostraca</taxon>
        <taxon>Eumalacostraca</taxon>
        <taxon>Eucarida</taxon>
        <taxon>Decapoda</taxon>
        <taxon>Pleocyemata</taxon>
        <taxon>Anomura</taxon>
        <taxon>Galatheoidea</taxon>
        <taxon>Porcellanidae</taxon>
        <taxon>Petrolisthes</taxon>
    </lineage>
</organism>
<dbReference type="EMBL" id="JAWQEG010000835">
    <property type="protein sequence ID" value="KAK3884948.1"/>
    <property type="molecule type" value="Genomic_DNA"/>
</dbReference>
<name>A0AAE1KV20_PETCI</name>
<proteinExistence type="predicted"/>
<gene>
    <name evidence="1" type="ORF">Pcinc_010791</name>
</gene>
<evidence type="ECO:0000313" key="1">
    <source>
        <dbReference type="EMBL" id="KAK3884948.1"/>
    </source>
</evidence>
<accession>A0AAE1KV20</accession>
<dbReference type="AlphaFoldDB" id="A0AAE1KV20"/>
<reference evidence="1" key="1">
    <citation type="submission" date="2023-10" db="EMBL/GenBank/DDBJ databases">
        <title>Genome assemblies of two species of porcelain crab, Petrolisthes cinctipes and Petrolisthes manimaculis (Anomura: Porcellanidae).</title>
        <authorList>
            <person name="Angst P."/>
        </authorList>
    </citation>
    <scope>NUCLEOTIDE SEQUENCE</scope>
    <source>
        <strain evidence="1">PB745_01</strain>
        <tissue evidence="1">Gill</tissue>
    </source>
</reference>
<keyword evidence="2" id="KW-1185">Reference proteome</keyword>
<comment type="caution">
    <text evidence="1">The sequence shown here is derived from an EMBL/GenBank/DDBJ whole genome shotgun (WGS) entry which is preliminary data.</text>
</comment>